<comment type="caution">
    <text evidence="7">The sequence shown here is derived from an EMBL/GenBank/DDBJ whole genome shotgun (WGS) entry which is preliminary data.</text>
</comment>
<accession>A0A3N1Y935</accession>
<feature type="transmembrane region" description="Helical" evidence="6">
    <location>
        <begin position="141"/>
        <end position="163"/>
    </location>
</feature>
<evidence type="ECO:0000313" key="7">
    <source>
        <dbReference type="EMBL" id="ROR35008.1"/>
    </source>
</evidence>
<keyword evidence="8" id="KW-1185">Reference proteome</keyword>
<dbReference type="OrthoDB" id="9779554at2"/>
<dbReference type="Proteomes" id="UP000276634">
    <property type="component" value="Unassembled WGS sequence"/>
</dbReference>
<protein>
    <submittedName>
        <fullName evidence="7">PiT family inorganic phosphate transporter</fullName>
    </submittedName>
</protein>
<keyword evidence="4 6" id="KW-1133">Transmembrane helix</keyword>
<dbReference type="RefSeq" id="WP_123400656.1">
    <property type="nucleotide sequence ID" value="NZ_RJVI01000001.1"/>
</dbReference>
<dbReference type="PANTHER" id="PTHR11101:SF80">
    <property type="entry name" value="PHOSPHATE TRANSPORTER"/>
    <property type="match status" value="1"/>
</dbReference>
<evidence type="ECO:0000256" key="6">
    <source>
        <dbReference type="SAM" id="Phobius"/>
    </source>
</evidence>
<feature type="transmembrane region" description="Helical" evidence="6">
    <location>
        <begin position="78"/>
        <end position="96"/>
    </location>
</feature>
<dbReference type="PANTHER" id="PTHR11101">
    <property type="entry name" value="PHOSPHATE TRANSPORTER"/>
    <property type="match status" value="1"/>
</dbReference>
<evidence type="ECO:0000256" key="4">
    <source>
        <dbReference type="ARBA" id="ARBA00022989"/>
    </source>
</evidence>
<dbReference type="AlphaFoldDB" id="A0A3N1Y935"/>
<dbReference type="InterPro" id="IPR001204">
    <property type="entry name" value="Phos_transporter"/>
</dbReference>
<proteinExistence type="predicted"/>
<feature type="transmembrane region" description="Helical" evidence="6">
    <location>
        <begin position="227"/>
        <end position="248"/>
    </location>
</feature>
<feature type="transmembrane region" description="Helical" evidence="6">
    <location>
        <begin position="315"/>
        <end position="336"/>
    </location>
</feature>
<evidence type="ECO:0000256" key="1">
    <source>
        <dbReference type="ARBA" id="ARBA00004141"/>
    </source>
</evidence>
<dbReference type="GO" id="GO:0035435">
    <property type="term" value="P:phosphate ion transmembrane transport"/>
    <property type="evidence" value="ECO:0007669"/>
    <property type="project" value="TreeGrafter"/>
</dbReference>
<dbReference type="Pfam" id="PF01384">
    <property type="entry name" value="PHO4"/>
    <property type="match status" value="1"/>
</dbReference>
<feature type="transmembrane region" description="Helical" evidence="6">
    <location>
        <begin position="108"/>
        <end position="129"/>
    </location>
</feature>
<gene>
    <name evidence="7" type="ORF">EDC57_0925</name>
</gene>
<feature type="transmembrane region" description="Helical" evidence="6">
    <location>
        <begin position="184"/>
        <end position="200"/>
    </location>
</feature>
<comment type="subcellular location">
    <subcellularLocation>
        <location evidence="1">Membrane</location>
        <topology evidence="1">Multi-pass membrane protein</topology>
    </subcellularLocation>
</comment>
<keyword evidence="5 6" id="KW-0472">Membrane</keyword>
<evidence type="ECO:0000313" key="8">
    <source>
        <dbReference type="Proteomes" id="UP000276634"/>
    </source>
</evidence>
<dbReference type="EMBL" id="RJVI01000001">
    <property type="protein sequence ID" value="ROR35008.1"/>
    <property type="molecule type" value="Genomic_DNA"/>
</dbReference>
<dbReference type="GO" id="GO:0016020">
    <property type="term" value="C:membrane"/>
    <property type="evidence" value="ECO:0007669"/>
    <property type="project" value="UniProtKB-SubCell"/>
</dbReference>
<evidence type="ECO:0000256" key="3">
    <source>
        <dbReference type="ARBA" id="ARBA00022692"/>
    </source>
</evidence>
<keyword evidence="2" id="KW-0813">Transport</keyword>
<sequence length="340" mass="34195">MEPLLVVAVALVLAYAYTNGFHDASNILSAVVASRALPPGRALALVAAFELAGPLLAGTAVADTVGGFVDLAGVPRPVALQVVLAGVAAASAWNLVTWRWGLPSSSAHALVGGLAGAVIVALGPQRVIWGLAALRAGELAGVVKVFAGLLAAPWLAATAGFALHRTGRRLLAGARRRTAERVRTLQILTSAALAFGHGANDAQKSMGVLALALAAAGAAPRVEVTPWIVLACSAALTLGILSGGWRIVRTLGWGIYRLRPLHALDAQLASAGVILAGSAGGLPVSTTHVVASAILGVGASERPRRVRWAVAGRILLNWALTLPAAAALGAGGALVAGRIA</sequence>
<name>A0A3N1Y935_9GAMM</name>
<organism evidence="7 8">
    <name type="scientific">Inmirania thermothiophila</name>
    <dbReference type="NCBI Taxonomy" id="1750597"/>
    <lineage>
        <taxon>Bacteria</taxon>
        <taxon>Pseudomonadati</taxon>
        <taxon>Pseudomonadota</taxon>
        <taxon>Gammaproteobacteria</taxon>
        <taxon>Chromatiales</taxon>
        <taxon>Ectothiorhodospiraceae</taxon>
        <taxon>Inmirania</taxon>
    </lineage>
</organism>
<evidence type="ECO:0000256" key="5">
    <source>
        <dbReference type="ARBA" id="ARBA00023136"/>
    </source>
</evidence>
<keyword evidence="3 6" id="KW-0812">Transmembrane</keyword>
<reference evidence="7 8" key="1">
    <citation type="submission" date="2018-11" db="EMBL/GenBank/DDBJ databases">
        <title>Genomic Encyclopedia of Type Strains, Phase IV (KMG-IV): sequencing the most valuable type-strain genomes for metagenomic binning, comparative biology and taxonomic classification.</title>
        <authorList>
            <person name="Goeker M."/>
        </authorList>
    </citation>
    <scope>NUCLEOTIDE SEQUENCE [LARGE SCALE GENOMIC DNA]</scope>
    <source>
        <strain evidence="7 8">DSM 100275</strain>
    </source>
</reference>
<evidence type="ECO:0000256" key="2">
    <source>
        <dbReference type="ARBA" id="ARBA00022448"/>
    </source>
</evidence>
<dbReference type="GO" id="GO:0005315">
    <property type="term" value="F:phosphate transmembrane transporter activity"/>
    <property type="evidence" value="ECO:0007669"/>
    <property type="project" value="InterPro"/>
</dbReference>